<feature type="compositionally biased region" description="Basic residues" evidence="1">
    <location>
        <begin position="1"/>
        <end position="15"/>
    </location>
</feature>
<gene>
    <name evidence="2" type="ORF">BO78DRAFT_392713</name>
</gene>
<proteinExistence type="predicted"/>
<evidence type="ECO:0000313" key="3">
    <source>
        <dbReference type="Proteomes" id="UP000248423"/>
    </source>
</evidence>
<accession>A0A319EVT2</accession>
<evidence type="ECO:0000256" key="1">
    <source>
        <dbReference type="SAM" id="MobiDB-lite"/>
    </source>
</evidence>
<evidence type="ECO:0000313" key="2">
    <source>
        <dbReference type="EMBL" id="PYI12038.1"/>
    </source>
</evidence>
<dbReference type="Proteomes" id="UP000248423">
    <property type="component" value="Unassembled WGS sequence"/>
</dbReference>
<dbReference type="OrthoDB" id="10288782at2759"/>
<protein>
    <submittedName>
        <fullName evidence="2">Uncharacterized protein</fullName>
    </submittedName>
</protein>
<keyword evidence="3" id="KW-1185">Reference proteome</keyword>
<dbReference type="EMBL" id="KZ826316">
    <property type="protein sequence ID" value="PYI12038.1"/>
    <property type="molecule type" value="Genomic_DNA"/>
</dbReference>
<dbReference type="VEuPathDB" id="FungiDB:BO78DRAFT_392713"/>
<feature type="region of interest" description="Disordered" evidence="1">
    <location>
        <begin position="1"/>
        <end position="51"/>
    </location>
</feature>
<reference evidence="2 3" key="1">
    <citation type="submission" date="2018-02" db="EMBL/GenBank/DDBJ databases">
        <title>The genomes of Aspergillus section Nigri reveals drivers in fungal speciation.</title>
        <authorList>
            <consortium name="DOE Joint Genome Institute"/>
            <person name="Vesth T.C."/>
            <person name="Nybo J."/>
            <person name="Theobald S."/>
            <person name="Brandl J."/>
            <person name="Frisvad J.C."/>
            <person name="Nielsen K.F."/>
            <person name="Lyhne E.K."/>
            <person name="Kogle M.E."/>
            <person name="Kuo A."/>
            <person name="Riley R."/>
            <person name="Clum A."/>
            <person name="Nolan M."/>
            <person name="Lipzen A."/>
            <person name="Salamov A."/>
            <person name="Henrissat B."/>
            <person name="Wiebenga A."/>
            <person name="De vries R.P."/>
            <person name="Grigoriev I.V."/>
            <person name="Mortensen U.H."/>
            <person name="Andersen M.R."/>
            <person name="Baker S.E."/>
        </authorList>
    </citation>
    <scope>NUCLEOTIDE SEQUENCE [LARGE SCALE GENOMIC DNA]</scope>
    <source>
        <strain evidence="2 3">CBS 121057</strain>
    </source>
</reference>
<dbReference type="AlphaFoldDB" id="A0A319EVT2"/>
<organism evidence="2 3">
    <name type="scientific">Aspergillus sclerotiicarbonarius (strain CBS 121057 / IBT 28362)</name>
    <dbReference type="NCBI Taxonomy" id="1448318"/>
    <lineage>
        <taxon>Eukaryota</taxon>
        <taxon>Fungi</taxon>
        <taxon>Dikarya</taxon>
        <taxon>Ascomycota</taxon>
        <taxon>Pezizomycotina</taxon>
        <taxon>Eurotiomycetes</taxon>
        <taxon>Eurotiomycetidae</taxon>
        <taxon>Eurotiales</taxon>
        <taxon>Aspergillaceae</taxon>
        <taxon>Aspergillus</taxon>
        <taxon>Aspergillus subgen. Circumdati</taxon>
    </lineage>
</organism>
<sequence length="103" mass="11205">MSCGHASHRRGRRTARITTHRDYPHSHPGTTRTKRRRQSRPCGGPNLDGIMPFAEEAGVRGGNYDGRRATADRQLSLATLTGHPALCYPSTAPALRSSSLLLA</sequence>
<name>A0A319EVT2_ASPSB</name>